<name>A0A8S1AM70_ARCPL</name>
<dbReference type="PANTHER" id="PTHR24096:SF149">
    <property type="entry name" value="AMP-BINDING DOMAIN-CONTAINING PROTEIN-RELATED"/>
    <property type="match status" value="1"/>
</dbReference>
<dbReference type="Pfam" id="PF13193">
    <property type="entry name" value="AMP-binding_C"/>
    <property type="match status" value="1"/>
</dbReference>
<proteinExistence type="inferred from homology"/>
<evidence type="ECO:0000256" key="4">
    <source>
        <dbReference type="ARBA" id="ARBA00023140"/>
    </source>
</evidence>
<evidence type="ECO:0008006" key="9">
    <source>
        <dbReference type="Google" id="ProtNLM"/>
    </source>
</evidence>
<dbReference type="EMBL" id="CADEBD010000327">
    <property type="protein sequence ID" value="CAB3245839.1"/>
    <property type="molecule type" value="Genomic_DNA"/>
</dbReference>
<comment type="similarity">
    <text evidence="2">Belongs to the ATP-dependent AMP-binding enzyme family.</text>
</comment>
<comment type="caution">
    <text evidence="7">The sequence shown here is derived from an EMBL/GenBank/DDBJ whole genome shotgun (WGS) entry which is preliminary data.</text>
</comment>
<evidence type="ECO:0000256" key="1">
    <source>
        <dbReference type="ARBA" id="ARBA00004275"/>
    </source>
</evidence>
<evidence type="ECO:0000259" key="5">
    <source>
        <dbReference type="Pfam" id="PF00501"/>
    </source>
</evidence>
<dbReference type="OrthoDB" id="787137at2759"/>
<comment type="subcellular location">
    <subcellularLocation>
        <location evidence="1">Peroxisome</location>
    </subcellularLocation>
</comment>
<dbReference type="AlphaFoldDB" id="A0A8S1AM70"/>
<dbReference type="SUPFAM" id="SSF56801">
    <property type="entry name" value="Acetyl-CoA synthetase-like"/>
    <property type="match status" value="1"/>
</dbReference>
<dbReference type="Proteomes" id="UP000494256">
    <property type="component" value="Unassembled WGS sequence"/>
</dbReference>
<evidence type="ECO:0000256" key="2">
    <source>
        <dbReference type="ARBA" id="ARBA00006432"/>
    </source>
</evidence>
<gene>
    <name evidence="7" type="ORF">APLA_LOCUS11263</name>
</gene>
<evidence type="ECO:0000256" key="3">
    <source>
        <dbReference type="ARBA" id="ARBA00022598"/>
    </source>
</evidence>
<feature type="domain" description="AMP-dependent synthetase/ligase" evidence="5">
    <location>
        <begin position="22"/>
        <end position="386"/>
    </location>
</feature>
<dbReference type="PANTHER" id="PTHR24096">
    <property type="entry name" value="LONG-CHAIN-FATTY-ACID--COA LIGASE"/>
    <property type="match status" value="1"/>
</dbReference>
<dbReference type="InterPro" id="IPR045851">
    <property type="entry name" value="AMP-bd_C_sf"/>
</dbReference>
<evidence type="ECO:0000313" key="7">
    <source>
        <dbReference type="EMBL" id="CAB3245839.1"/>
    </source>
</evidence>
<keyword evidence="4" id="KW-0576">Peroxisome</keyword>
<organism evidence="7 8">
    <name type="scientific">Arctia plantaginis</name>
    <name type="common">Wood tiger moth</name>
    <name type="synonym">Phalaena plantaginis</name>
    <dbReference type="NCBI Taxonomy" id="874455"/>
    <lineage>
        <taxon>Eukaryota</taxon>
        <taxon>Metazoa</taxon>
        <taxon>Ecdysozoa</taxon>
        <taxon>Arthropoda</taxon>
        <taxon>Hexapoda</taxon>
        <taxon>Insecta</taxon>
        <taxon>Pterygota</taxon>
        <taxon>Neoptera</taxon>
        <taxon>Endopterygota</taxon>
        <taxon>Lepidoptera</taxon>
        <taxon>Glossata</taxon>
        <taxon>Ditrysia</taxon>
        <taxon>Noctuoidea</taxon>
        <taxon>Erebidae</taxon>
        <taxon>Arctiinae</taxon>
        <taxon>Arctia</taxon>
    </lineage>
</organism>
<dbReference type="GO" id="GO:0016405">
    <property type="term" value="F:CoA-ligase activity"/>
    <property type="evidence" value="ECO:0007669"/>
    <property type="project" value="TreeGrafter"/>
</dbReference>
<evidence type="ECO:0000313" key="8">
    <source>
        <dbReference type="Proteomes" id="UP000494256"/>
    </source>
</evidence>
<sequence length="537" mass="60263">MKLFELNNEKYHMGHLVWDGLRTFPDTICQIDAATGESETNASVLRRSVQFARCLLRFGVQPGDVMALSGRNHLDLHIPYYAALMIGMPVSGLDPEFKYTEIKVQYEILCSPKVAFCQKERLEDHLQAIKNLGLDTKLICFDDGEYSMKKFIQEYDDGCDDTEFEPLDFDLDQIYGWLLSTSGTTGVIKVAACKHRMVLKKWFELLRPMIKAFPCDGDLIKNDKNLRILNLSSVQWISFAFEGLTGPALRVTNIMTSAPSTTEHIIDIINAYKPVLTTMVPFMVASILKSKKECDLSCFDSITISGSKTPENLLLQLRDRLLPGTIANEIYGQSENLGPILSPNPSGPIGNCGHCPFEWQKNVKLVDPENNIEIKEPNVPGEMITKITGFSEYYNNPAETKNAFTDDGWFKTGDILYRDEGGNYFFVERLKMLIKYRGYHIRPSEIETLILEHPGVSDVSVTSIPDEEDGEHPVACVVRKIGSNVTAQEIKDLVASKRSNSQQLRGGVVFLNEIPLTSTGKIARGKIKQIALTAQRE</sequence>
<dbReference type="InterPro" id="IPR000873">
    <property type="entry name" value="AMP-dep_synth/lig_dom"/>
</dbReference>
<reference evidence="7 8" key="1">
    <citation type="submission" date="2020-04" db="EMBL/GenBank/DDBJ databases">
        <authorList>
            <person name="Wallbank WR R."/>
            <person name="Pardo Diaz C."/>
            <person name="Kozak K."/>
            <person name="Martin S."/>
            <person name="Jiggins C."/>
            <person name="Moest M."/>
            <person name="Warren A I."/>
            <person name="Byers J.R.P. K."/>
            <person name="Montejo-Kovacevich G."/>
            <person name="Yen C E."/>
        </authorList>
    </citation>
    <scope>NUCLEOTIDE SEQUENCE [LARGE SCALE GENOMIC DNA]</scope>
</reference>
<dbReference type="InterPro" id="IPR042099">
    <property type="entry name" value="ANL_N_sf"/>
</dbReference>
<feature type="domain" description="AMP-binding enzyme C-terminal" evidence="6">
    <location>
        <begin position="445"/>
        <end position="521"/>
    </location>
</feature>
<dbReference type="GO" id="GO:0005777">
    <property type="term" value="C:peroxisome"/>
    <property type="evidence" value="ECO:0007669"/>
    <property type="project" value="UniProtKB-SubCell"/>
</dbReference>
<evidence type="ECO:0000259" key="6">
    <source>
        <dbReference type="Pfam" id="PF13193"/>
    </source>
</evidence>
<accession>A0A8S1AM70</accession>
<dbReference type="InterPro" id="IPR025110">
    <property type="entry name" value="AMP-bd_C"/>
</dbReference>
<protein>
    <recommendedName>
        <fullName evidence="9">Luciferin 4-monooxygenase</fullName>
    </recommendedName>
</protein>
<dbReference type="Gene3D" id="3.30.300.30">
    <property type="match status" value="1"/>
</dbReference>
<dbReference type="Pfam" id="PF00501">
    <property type="entry name" value="AMP-binding"/>
    <property type="match status" value="1"/>
</dbReference>
<keyword evidence="3" id="KW-0436">Ligase</keyword>
<dbReference type="Gene3D" id="3.40.50.12780">
    <property type="entry name" value="N-terminal domain of ligase-like"/>
    <property type="match status" value="1"/>
</dbReference>
<dbReference type="FunFam" id="3.30.300.30:FF:000007">
    <property type="entry name" value="4-coumarate--CoA ligase 2"/>
    <property type="match status" value="1"/>
</dbReference>